<dbReference type="PANTHER" id="PTHR48081">
    <property type="entry name" value="AB HYDROLASE SUPERFAMILY PROTEIN C4A8.06C"/>
    <property type="match status" value="1"/>
</dbReference>
<reference evidence="3 4" key="1">
    <citation type="submission" date="2020-10" db="EMBL/GenBank/DDBJ databases">
        <title>Draft genome and description of Brachybacterium epidermidis sp nov.</title>
        <authorList>
            <person name="Boxberger M."/>
            <person name="La Scola B."/>
        </authorList>
    </citation>
    <scope>NUCLEOTIDE SEQUENCE [LARGE SCALE GENOMIC DNA]</scope>
    <source>
        <strain evidence="3 4">Marseille-Q2903</strain>
    </source>
</reference>
<dbReference type="RefSeq" id="WP_193865693.1">
    <property type="nucleotide sequence ID" value="NZ_JADEYR010000005.1"/>
</dbReference>
<dbReference type="EMBL" id="JADEYR010000005">
    <property type="protein sequence ID" value="MBE9403954.1"/>
    <property type="molecule type" value="Genomic_DNA"/>
</dbReference>
<gene>
    <name evidence="3" type="ORF">IOE58_07060</name>
</gene>
<proteinExistence type="predicted"/>
<keyword evidence="1 3" id="KW-0378">Hydrolase</keyword>
<keyword evidence="4" id="KW-1185">Reference proteome</keyword>
<accession>A0ABR9W0H6</accession>
<comment type="caution">
    <text evidence="3">The sequence shown here is derived from an EMBL/GenBank/DDBJ whole genome shotgun (WGS) entry which is preliminary data.</text>
</comment>
<name>A0ABR9W0H6_9MICO</name>
<evidence type="ECO:0000313" key="4">
    <source>
        <dbReference type="Proteomes" id="UP000644727"/>
    </source>
</evidence>
<dbReference type="Proteomes" id="UP000644727">
    <property type="component" value="Unassembled WGS sequence"/>
</dbReference>
<protein>
    <submittedName>
        <fullName evidence="3">Alpha/beta hydrolase fold domain-containing protein</fullName>
    </submittedName>
</protein>
<dbReference type="InterPro" id="IPR050300">
    <property type="entry name" value="GDXG_lipolytic_enzyme"/>
</dbReference>
<dbReference type="Pfam" id="PF07859">
    <property type="entry name" value="Abhydrolase_3"/>
    <property type="match status" value="1"/>
</dbReference>
<dbReference type="InterPro" id="IPR029058">
    <property type="entry name" value="AB_hydrolase_fold"/>
</dbReference>
<evidence type="ECO:0000256" key="1">
    <source>
        <dbReference type="ARBA" id="ARBA00022801"/>
    </source>
</evidence>
<evidence type="ECO:0000259" key="2">
    <source>
        <dbReference type="Pfam" id="PF07859"/>
    </source>
</evidence>
<dbReference type="SUPFAM" id="SSF53474">
    <property type="entry name" value="alpha/beta-Hydrolases"/>
    <property type="match status" value="1"/>
</dbReference>
<dbReference type="PANTHER" id="PTHR48081:SF8">
    <property type="entry name" value="ALPHA_BETA HYDROLASE FOLD-3 DOMAIN-CONTAINING PROTEIN-RELATED"/>
    <property type="match status" value="1"/>
</dbReference>
<dbReference type="GO" id="GO:0016787">
    <property type="term" value="F:hydrolase activity"/>
    <property type="evidence" value="ECO:0007669"/>
    <property type="project" value="UniProtKB-KW"/>
</dbReference>
<dbReference type="InterPro" id="IPR013094">
    <property type="entry name" value="AB_hydrolase_3"/>
</dbReference>
<organism evidence="3 4">
    <name type="scientific">Brachybacterium epidermidis</name>
    <dbReference type="NCBI Taxonomy" id="2781983"/>
    <lineage>
        <taxon>Bacteria</taxon>
        <taxon>Bacillati</taxon>
        <taxon>Actinomycetota</taxon>
        <taxon>Actinomycetes</taxon>
        <taxon>Micrococcales</taxon>
        <taxon>Dermabacteraceae</taxon>
        <taxon>Brachybacterium</taxon>
    </lineage>
</organism>
<sequence length="276" mass="30184">MSIVRALSHLWAQGPSKPARDLVDRRLVERRRHHHVPTTWIDPDRAGGAGGAAIVHLHGGAFLRGADQKTWEWLEDVRRRSDVAAAMVHYRVPPRHPFPHAFDDALQAVLSLTRKAEVRPGHWVLSGDGAGGGLALAVAQALREHGGAQPALLMLTTPWLDLTEERLLRPELREAAELYADGADRDDPRLNPLRGPMEGLPPVHLSVGGSDPLLADSRRLSEKLRAAGVELEIHEAVEGGHSYPLQQVGPVAQAARRSQISAVRRALDLERAIPRA</sequence>
<dbReference type="Gene3D" id="3.40.50.1820">
    <property type="entry name" value="alpha/beta hydrolase"/>
    <property type="match status" value="1"/>
</dbReference>
<feature type="domain" description="Alpha/beta hydrolase fold-3" evidence="2">
    <location>
        <begin position="54"/>
        <end position="243"/>
    </location>
</feature>
<evidence type="ECO:0000313" key="3">
    <source>
        <dbReference type="EMBL" id="MBE9403954.1"/>
    </source>
</evidence>